<evidence type="ECO:0000313" key="2">
    <source>
        <dbReference type="EMBL" id="CCO37593.1"/>
    </source>
</evidence>
<name>M5CCC7_THACB</name>
<reference evidence="2 3" key="1">
    <citation type="journal article" date="2013" name="J. Biotechnol.">
        <title>Establishment and interpretation of the genome sequence of the phytopathogenic fungus Rhizoctonia solani AG1-IB isolate 7/3/14.</title>
        <authorList>
            <person name="Wibberg D.W."/>
            <person name="Jelonek L.J."/>
            <person name="Rupp O.R."/>
            <person name="Hennig M.H."/>
            <person name="Eikmeyer F.E."/>
            <person name="Goesmann A.G."/>
            <person name="Hartmann A.H."/>
            <person name="Borriss R.B."/>
            <person name="Grosch R.G."/>
            <person name="Puehler A.P."/>
            <person name="Schlueter A.S."/>
        </authorList>
    </citation>
    <scope>NUCLEOTIDE SEQUENCE [LARGE SCALE GENOMIC DNA]</scope>
    <source>
        <strain evidence="3">AG1-IB / isolate 7/3/14</strain>
    </source>
</reference>
<organism evidence="2 3">
    <name type="scientific">Thanatephorus cucumeris (strain AG1-IB / isolate 7/3/14)</name>
    <name type="common">Lettuce bottom rot fungus</name>
    <name type="synonym">Rhizoctonia solani</name>
    <dbReference type="NCBI Taxonomy" id="1108050"/>
    <lineage>
        <taxon>Eukaryota</taxon>
        <taxon>Fungi</taxon>
        <taxon>Dikarya</taxon>
        <taxon>Basidiomycota</taxon>
        <taxon>Agaricomycotina</taxon>
        <taxon>Agaricomycetes</taxon>
        <taxon>Cantharellales</taxon>
        <taxon>Ceratobasidiaceae</taxon>
        <taxon>Rhizoctonia</taxon>
        <taxon>Rhizoctonia solani AG-1</taxon>
    </lineage>
</organism>
<evidence type="ECO:0000256" key="1">
    <source>
        <dbReference type="SAM" id="MobiDB-lite"/>
    </source>
</evidence>
<dbReference type="AlphaFoldDB" id="M5CCC7"/>
<sequence>MVIGDSVVPPSPVKKKARKNKAIPDSTTTTNTHVITGSQPTPAVPNSNSATYPTNANSKGKSSSQTKTPSTLAIQVCSQEEEKVANKEAKAQRKRDKTQKTAVQESPQATALFLASANALDAVMDNNIEVLPNARQPISSTSLERVRKRKANMLIAQRAVQRFVLTATSSSSSSVTGLEAPDIYLNPLTAAASCESSATPSMSISMSRVSSQPPTHVASPTSNTRPVATLAEYYKGIPDEFAPRLPDYEPLPQPLRDLERTNPIPYKDIMTIRFGT</sequence>
<accession>M5CCC7</accession>
<comment type="caution">
    <text evidence="2">The sequence shown here is derived from an EMBL/GenBank/DDBJ whole genome shotgun (WGS) entry which is preliminary data.</text>
</comment>
<dbReference type="HOGENOM" id="CLU_1008955_0_0_1"/>
<feature type="compositionally biased region" description="Polar residues" evidence="1">
    <location>
        <begin position="25"/>
        <end position="73"/>
    </location>
</feature>
<gene>
    <name evidence="2" type="ORF">BN14_11749</name>
</gene>
<evidence type="ECO:0000313" key="3">
    <source>
        <dbReference type="Proteomes" id="UP000012065"/>
    </source>
</evidence>
<dbReference type="EMBL" id="CAOJ01017313">
    <property type="protein sequence ID" value="CCO37593.1"/>
    <property type="molecule type" value="Genomic_DNA"/>
</dbReference>
<feature type="region of interest" description="Disordered" evidence="1">
    <location>
        <begin position="85"/>
        <end position="105"/>
    </location>
</feature>
<protein>
    <submittedName>
        <fullName evidence="2">Uncharacterized protein</fullName>
    </submittedName>
</protein>
<dbReference type="Proteomes" id="UP000012065">
    <property type="component" value="Unassembled WGS sequence"/>
</dbReference>
<feature type="region of interest" description="Disordered" evidence="1">
    <location>
        <begin position="1"/>
        <end position="73"/>
    </location>
</feature>
<proteinExistence type="predicted"/>